<organism evidence="1 2">
    <name type="scientific">Streptococcus equinus</name>
    <name type="common">Streptococcus bovis</name>
    <dbReference type="NCBI Taxonomy" id="1335"/>
    <lineage>
        <taxon>Bacteria</taxon>
        <taxon>Bacillati</taxon>
        <taxon>Bacillota</taxon>
        <taxon>Bacilli</taxon>
        <taxon>Lactobacillales</taxon>
        <taxon>Streptococcaceae</taxon>
        <taxon>Streptococcus</taxon>
    </lineage>
</organism>
<protein>
    <recommendedName>
        <fullName evidence="3">Phosphoribosylaminoimidazole carboxylase</fullName>
    </recommendedName>
</protein>
<accession>A0A1H1BLB8</accession>
<proteinExistence type="predicted"/>
<dbReference type="RefSeq" id="WP_074481024.1">
    <property type="nucleotide sequence ID" value="NZ_FNEP01000015.1"/>
</dbReference>
<evidence type="ECO:0000313" key="2">
    <source>
        <dbReference type="Proteomes" id="UP000182870"/>
    </source>
</evidence>
<name>A0A1H1BLB8_STREI</name>
<sequence>MIKIILHAYVNCENKAIVEVVFASSDESRISAKMTELESKYPNDYLATYDLPLDSDLTSLPHYPSVEIGKEDFN</sequence>
<dbReference type="AlphaFoldDB" id="A0A1H1BLB8"/>
<dbReference type="EMBL" id="FNKE01000005">
    <property type="protein sequence ID" value="SDQ52727.1"/>
    <property type="molecule type" value="Genomic_DNA"/>
</dbReference>
<reference evidence="1 2" key="1">
    <citation type="submission" date="2016-10" db="EMBL/GenBank/DDBJ databases">
        <authorList>
            <person name="de Groot N.N."/>
        </authorList>
    </citation>
    <scope>NUCLEOTIDE SEQUENCE [LARGE SCALE GENOMIC DNA]</scope>
    <source>
        <strain evidence="1 2">Sb05</strain>
    </source>
</reference>
<dbReference type="OrthoDB" id="9803145at2"/>
<evidence type="ECO:0008006" key="3">
    <source>
        <dbReference type="Google" id="ProtNLM"/>
    </source>
</evidence>
<gene>
    <name evidence="1" type="ORF">SAMN05216392_1929</name>
</gene>
<dbReference type="Proteomes" id="UP000182870">
    <property type="component" value="Unassembled WGS sequence"/>
</dbReference>
<evidence type="ECO:0000313" key="1">
    <source>
        <dbReference type="EMBL" id="SDQ52727.1"/>
    </source>
</evidence>